<evidence type="ECO:0000313" key="1">
    <source>
        <dbReference type="EMBL" id="CAB1453305.1"/>
    </source>
</evidence>
<proteinExistence type="predicted"/>
<feature type="non-terminal residue" evidence="1">
    <location>
        <position position="211"/>
    </location>
</feature>
<sequence length="211" mass="23553">HRCVSQSSLSQATTDGAALELLCAAPGGGRLLLLMTHRHSLQSCESERPTEIMLRGMRALRFRVEKLPPHRYMYEHYLLRAAMETEGRQRYSKTQQLRICARLFELACHAGSDPINHSVAMSERFFCTQIFGATIGAATSATLKQAGNESPPSPRHLPQAGQAIMGHQRNVSPRMLFHRHQTQNREKDGEEGGRLRGVAFLTAWSSRCLSA</sequence>
<dbReference type="EMBL" id="CADEAL010004163">
    <property type="protein sequence ID" value="CAB1453305.1"/>
    <property type="molecule type" value="Genomic_DNA"/>
</dbReference>
<comment type="caution">
    <text evidence="1">The sequence shown here is derived from an EMBL/GenBank/DDBJ whole genome shotgun (WGS) entry which is preliminary data.</text>
</comment>
<organism evidence="1 2">
    <name type="scientific">Pleuronectes platessa</name>
    <name type="common">European plaice</name>
    <dbReference type="NCBI Taxonomy" id="8262"/>
    <lineage>
        <taxon>Eukaryota</taxon>
        <taxon>Metazoa</taxon>
        <taxon>Chordata</taxon>
        <taxon>Craniata</taxon>
        <taxon>Vertebrata</taxon>
        <taxon>Euteleostomi</taxon>
        <taxon>Actinopterygii</taxon>
        <taxon>Neopterygii</taxon>
        <taxon>Teleostei</taxon>
        <taxon>Neoteleostei</taxon>
        <taxon>Acanthomorphata</taxon>
        <taxon>Carangaria</taxon>
        <taxon>Pleuronectiformes</taxon>
        <taxon>Pleuronectoidei</taxon>
        <taxon>Pleuronectidae</taxon>
        <taxon>Pleuronectes</taxon>
    </lineage>
</organism>
<accession>A0A9N7VPB0</accession>
<evidence type="ECO:0000313" key="2">
    <source>
        <dbReference type="Proteomes" id="UP001153269"/>
    </source>
</evidence>
<dbReference type="Proteomes" id="UP001153269">
    <property type="component" value="Unassembled WGS sequence"/>
</dbReference>
<reference evidence="1" key="1">
    <citation type="submission" date="2020-03" db="EMBL/GenBank/DDBJ databases">
        <authorList>
            <person name="Weist P."/>
        </authorList>
    </citation>
    <scope>NUCLEOTIDE SEQUENCE</scope>
</reference>
<protein>
    <submittedName>
        <fullName evidence="1">Uncharacterized protein</fullName>
    </submittedName>
</protein>
<name>A0A9N7VPB0_PLEPL</name>
<gene>
    <name evidence="1" type="ORF">PLEPLA_LOCUS41057</name>
</gene>
<keyword evidence="2" id="KW-1185">Reference proteome</keyword>
<dbReference type="AlphaFoldDB" id="A0A9N7VPB0"/>